<name>A0A2P2P5E6_RHIMU</name>
<evidence type="ECO:0000313" key="1">
    <source>
        <dbReference type="EMBL" id="MBX49873.1"/>
    </source>
</evidence>
<sequence length="22" mass="2722">MLHFGNLRGSRVRFSRFFSFFL</sequence>
<dbReference type="AlphaFoldDB" id="A0A2P2P5E6"/>
<dbReference type="EMBL" id="GGEC01069389">
    <property type="protein sequence ID" value="MBX49873.1"/>
    <property type="molecule type" value="Transcribed_RNA"/>
</dbReference>
<organism evidence="1">
    <name type="scientific">Rhizophora mucronata</name>
    <name type="common">Asiatic mangrove</name>
    <dbReference type="NCBI Taxonomy" id="61149"/>
    <lineage>
        <taxon>Eukaryota</taxon>
        <taxon>Viridiplantae</taxon>
        <taxon>Streptophyta</taxon>
        <taxon>Embryophyta</taxon>
        <taxon>Tracheophyta</taxon>
        <taxon>Spermatophyta</taxon>
        <taxon>Magnoliopsida</taxon>
        <taxon>eudicotyledons</taxon>
        <taxon>Gunneridae</taxon>
        <taxon>Pentapetalae</taxon>
        <taxon>rosids</taxon>
        <taxon>fabids</taxon>
        <taxon>Malpighiales</taxon>
        <taxon>Rhizophoraceae</taxon>
        <taxon>Rhizophora</taxon>
    </lineage>
</organism>
<proteinExistence type="predicted"/>
<protein>
    <submittedName>
        <fullName evidence="1">Uncharacterized protein</fullName>
    </submittedName>
</protein>
<reference evidence="1" key="1">
    <citation type="submission" date="2018-02" db="EMBL/GenBank/DDBJ databases">
        <title>Rhizophora mucronata_Transcriptome.</title>
        <authorList>
            <person name="Meera S.P."/>
            <person name="Sreeshan A."/>
            <person name="Augustine A."/>
        </authorList>
    </citation>
    <scope>NUCLEOTIDE SEQUENCE</scope>
    <source>
        <tissue evidence="1">Leaf</tissue>
    </source>
</reference>
<accession>A0A2P2P5E6</accession>